<protein>
    <submittedName>
        <fullName evidence="2">Kinase-like domain-containing protein</fullName>
    </submittedName>
</protein>
<sequence length="530" mass="60274">MASKHIEIKFVLYLKFAEGGNSNGQNNLGWCYENGIGTDKDEKEAFEWYLKSAEGGNSNGLFNLGVCYENGIGIDKDEKKALEWYLKSAEGGNSNGQYNLGMCYENGTGTNKDEKKAFEWYLISAESGNPDGQYEVGLRYRNGNGTLPNHEKAIEWLQKARSNKDQKTIRDKNHYIDDFITKLLNENNSITFIPFNKLKFVEKIGKGGFATVYSATWEYQVKNHTGGSYTQTDIVALKLFHGSKNSCKELIKELNAYTNIGTKSPTFLQCYGISKNVDTGEYILVMQYAKMGSLRQNLHKVAQMKWEKKLELLSYIAMDLNLIHSHSLIHRDLHSGNIFQNDLYNAYIGDLGFATAVNKTLDSESRGAYGALPYMAPEILHGSVFTKFTKASDIYAFGMIMWEISSGRVAFSEYEYDSLRLTIEICEGLRPTILRGTALSYAELLKRCWNDDPEKRPTALEIHETILKWKNNPEFLAEFLKSDDEMVIEYKVFDIDNDDNSIYSSKFTSCVTNDVISNNNIDIDFINFKY</sequence>
<dbReference type="PANTHER" id="PTHR43628:SF1">
    <property type="entry name" value="CHITIN SYNTHASE REGULATORY FACTOR 2-RELATED"/>
    <property type="match status" value="1"/>
</dbReference>
<dbReference type="OrthoDB" id="6718656at2759"/>
<dbReference type="InterPro" id="IPR011990">
    <property type="entry name" value="TPR-like_helical_dom_sf"/>
</dbReference>
<dbReference type="Pfam" id="PF08238">
    <property type="entry name" value="Sel1"/>
    <property type="match status" value="4"/>
</dbReference>
<dbReference type="SUPFAM" id="SSF56112">
    <property type="entry name" value="Protein kinase-like (PK-like)"/>
    <property type="match status" value="1"/>
</dbReference>
<comment type="caution">
    <text evidence="2">The sequence shown here is derived from an EMBL/GenBank/DDBJ whole genome shotgun (WGS) entry which is preliminary data.</text>
</comment>
<dbReference type="InterPro" id="IPR006597">
    <property type="entry name" value="Sel1-like"/>
</dbReference>
<dbReference type="PRINTS" id="PR00109">
    <property type="entry name" value="TYRKINASE"/>
</dbReference>
<dbReference type="Proteomes" id="UP000266673">
    <property type="component" value="Unassembled WGS sequence"/>
</dbReference>
<feature type="domain" description="Protein kinase" evidence="1">
    <location>
        <begin position="198"/>
        <end position="466"/>
    </location>
</feature>
<dbReference type="Pfam" id="PF07714">
    <property type="entry name" value="PK_Tyr_Ser-Thr"/>
    <property type="match status" value="1"/>
</dbReference>
<dbReference type="SUPFAM" id="SSF81901">
    <property type="entry name" value="HCP-like"/>
    <property type="match status" value="1"/>
</dbReference>
<dbReference type="PANTHER" id="PTHR43628">
    <property type="entry name" value="ACTIVATOR OF C KINASE PROTEIN 1-RELATED"/>
    <property type="match status" value="1"/>
</dbReference>
<dbReference type="GO" id="GO:0005524">
    <property type="term" value="F:ATP binding"/>
    <property type="evidence" value="ECO:0007669"/>
    <property type="project" value="InterPro"/>
</dbReference>
<dbReference type="InterPro" id="IPR052945">
    <property type="entry name" value="Mitotic_Regulator"/>
</dbReference>
<accession>A0A397UJ99</accession>
<dbReference type="AlphaFoldDB" id="A0A397UJ99"/>
<dbReference type="Gene3D" id="1.25.40.10">
    <property type="entry name" value="Tetratricopeptide repeat domain"/>
    <property type="match status" value="1"/>
</dbReference>
<dbReference type="GO" id="GO:0004672">
    <property type="term" value="F:protein kinase activity"/>
    <property type="evidence" value="ECO:0007669"/>
    <property type="project" value="InterPro"/>
</dbReference>
<organism evidence="2 3">
    <name type="scientific">Gigaspora rosea</name>
    <dbReference type="NCBI Taxonomy" id="44941"/>
    <lineage>
        <taxon>Eukaryota</taxon>
        <taxon>Fungi</taxon>
        <taxon>Fungi incertae sedis</taxon>
        <taxon>Mucoromycota</taxon>
        <taxon>Glomeromycotina</taxon>
        <taxon>Glomeromycetes</taxon>
        <taxon>Diversisporales</taxon>
        <taxon>Gigasporaceae</taxon>
        <taxon>Gigaspora</taxon>
    </lineage>
</organism>
<gene>
    <name evidence="2" type="ORF">C2G38_2252749</name>
</gene>
<dbReference type="STRING" id="44941.A0A397UJ99"/>
<keyword evidence="3" id="KW-1185">Reference proteome</keyword>
<dbReference type="InterPro" id="IPR001245">
    <property type="entry name" value="Ser-Thr/Tyr_kinase_cat_dom"/>
</dbReference>
<dbReference type="InterPro" id="IPR011009">
    <property type="entry name" value="Kinase-like_dom_sf"/>
</dbReference>
<dbReference type="InterPro" id="IPR000719">
    <property type="entry name" value="Prot_kinase_dom"/>
</dbReference>
<evidence type="ECO:0000313" key="2">
    <source>
        <dbReference type="EMBL" id="RIB07226.1"/>
    </source>
</evidence>
<evidence type="ECO:0000313" key="3">
    <source>
        <dbReference type="Proteomes" id="UP000266673"/>
    </source>
</evidence>
<name>A0A397UJ99_9GLOM</name>
<keyword evidence="2" id="KW-0418">Kinase</keyword>
<proteinExistence type="predicted"/>
<dbReference type="EMBL" id="QKWP01001692">
    <property type="protein sequence ID" value="RIB07226.1"/>
    <property type="molecule type" value="Genomic_DNA"/>
</dbReference>
<reference evidence="2 3" key="1">
    <citation type="submission" date="2018-06" db="EMBL/GenBank/DDBJ databases">
        <title>Comparative genomics reveals the genomic features of Rhizophagus irregularis, R. cerebriforme, R. diaphanum and Gigaspora rosea, and their symbiotic lifestyle signature.</title>
        <authorList>
            <person name="Morin E."/>
            <person name="San Clemente H."/>
            <person name="Chen E.C.H."/>
            <person name="De La Providencia I."/>
            <person name="Hainaut M."/>
            <person name="Kuo A."/>
            <person name="Kohler A."/>
            <person name="Murat C."/>
            <person name="Tang N."/>
            <person name="Roy S."/>
            <person name="Loubradou J."/>
            <person name="Henrissat B."/>
            <person name="Grigoriev I.V."/>
            <person name="Corradi N."/>
            <person name="Roux C."/>
            <person name="Martin F.M."/>
        </authorList>
    </citation>
    <scope>NUCLEOTIDE SEQUENCE [LARGE SCALE GENOMIC DNA]</scope>
    <source>
        <strain evidence="2 3">DAOM 194757</strain>
    </source>
</reference>
<evidence type="ECO:0000259" key="1">
    <source>
        <dbReference type="PROSITE" id="PS50011"/>
    </source>
</evidence>
<keyword evidence="2" id="KW-0808">Transferase</keyword>
<dbReference type="Gene3D" id="1.10.510.10">
    <property type="entry name" value="Transferase(Phosphotransferase) domain 1"/>
    <property type="match status" value="1"/>
</dbReference>
<dbReference type="PROSITE" id="PS50011">
    <property type="entry name" value="PROTEIN_KINASE_DOM"/>
    <property type="match status" value="1"/>
</dbReference>
<dbReference type="SMART" id="SM00671">
    <property type="entry name" value="SEL1"/>
    <property type="match status" value="4"/>
</dbReference>